<dbReference type="OrthoDB" id="7055621at2"/>
<organism evidence="1 2">
    <name type="scientific">Alkalilimnicola ehrlichii</name>
    <dbReference type="NCBI Taxonomy" id="351052"/>
    <lineage>
        <taxon>Bacteria</taxon>
        <taxon>Pseudomonadati</taxon>
        <taxon>Pseudomonadota</taxon>
        <taxon>Gammaproteobacteria</taxon>
        <taxon>Chromatiales</taxon>
        <taxon>Ectothiorhodospiraceae</taxon>
        <taxon>Alkalilimnicola</taxon>
    </lineage>
</organism>
<dbReference type="RefSeq" id="WP_116302202.1">
    <property type="nucleotide sequence ID" value="NZ_NFZV01000009.1"/>
</dbReference>
<dbReference type="EMBL" id="NFZW01000010">
    <property type="protein sequence ID" value="RFA36053.1"/>
    <property type="molecule type" value="Genomic_DNA"/>
</dbReference>
<evidence type="ECO:0000313" key="1">
    <source>
        <dbReference type="EMBL" id="RFA36053.1"/>
    </source>
</evidence>
<gene>
    <name evidence="1" type="ORF">CAL65_11385</name>
</gene>
<keyword evidence="2" id="KW-1185">Reference proteome</keyword>
<dbReference type="AlphaFoldDB" id="A0A3E0WV51"/>
<protein>
    <submittedName>
        <fullName evidence="1">Uncharacterized protein</fullName>
    </submittedName>
</protein>
<evidence type="ECO:0000313" key="2">
    <source>
        <dbReference type="Proteomes" id="UP000256763"/>
    </source>
</evidence>
<reference evidence="2" key="1">
    <citation type="submission" date="2017-05" db="EMBL/GenBank/DDBJ databases">
        <authorList>
            <person name="Sharma S."/>
            <person name="Sidhu C."/>
            <person name="Pinnaka A.K."/>
        </authorList>
    </citation>
    <scope>NUCLEOTIDE SEQUENCE [LARGE SCALE GENOMIC DNA]</scope>
    <source>
        <strain evidence="2">AK93</strain>
    </source>
</reference>
<dbReference type="Proteomes" id="UP000256763">
    <property type="component" value="Unassembled WGS sequence"/>
</dbReference>
<accession>A0A3E0WV51</accession>
<name>A0A3E0WV51_9GAMM</name>
<proteinExistence type="predicted"/>
<comment type="caution">
    <text evidence="1">The sequence shown here is derived from an EMBL/GenBank/DDBJ whole genome shotgun (WGS) entry which is preliminary data.</text>
</comment>
<sequence>MSWFSRKPVVVLALLALVAIGGVKLLLWNQVKRSADDFVRHMSLHAAVHYEGIETSLMGSVGIRGITIRPHGVSDSVRIERIRFSAAHLPALLRLRSDLESFRIPSEMTLEVQGLTLDAHGELLYSLIDDAADNALETAFFGCGDFGAVTAASYPDMGYDRLISNIRLSQVYNKRDDSLLLKADLHTEEMVDIGIAVRLTSIPGGQLTPMAFMQQMPEVSRITLRYQDYAYNERRNRYCAERGGVDVAEFLDSHQAAVRAALAAQNIHPSEGLQIAYRRFVEGAGHIELSMRPERNVSFLELALYQPHDLVRRLGTQLEVNGARVYDLSLRRQGSEEGAVAAPASPAGSAAATTRRVATPALPQFRPVAVSELDRHVGRPARVVLTSGLQRSGVIEQIDAQHLMLRRRLHGGVVDYPIAFSDIERVDVEL</sequence>